<dbReference type="Gene3D" id="3.30.40.10">
    <property type="entry name" value="Zinc/RING finger domain, C3HC4 (zinc finger)"/>
    <property type="match status" value="1"/>
</dbReference>
<evidence type="ECO:0000256" key="2">
    <source>
        <dbReference type="ARBA" id="ARBA00012483"/>
    </source>
</evidence>
<dbReference type="PANTHER" id="PTHR15710:SF108">
    <property type="entry name" value="OS03G0286100 PROTEIN"/>
    <property type="match status" value="1"/>
</dbReference>
<dbReference type="SMART" id="SM00184">
    <property type="entry name" value="RING"/>
    <property type="match status" value="1"/>
</dbReference>
<dbReference type="GO" id="GO:0008270">
    <property type="term" value="F:zinc ion binding"/>
    <property type="evidence" value="ECO:0007669"/>
    <property type="project" value="UniProtKB-KW"/>
</dbReference>
<evidence type="ECO:0000256" key="6">
    <source>
        <dbReference type="ARBA" id="ARBA00022786"/>
    </source>
</evidence>
<dbReference type="AlphaFoldDB" id="A0A2N9ESK1"/>
<dbReference type="PROSITE" id="PS50089">
    <property type="entry name" value="ZF_RING_2"/>
    <property type="match status" value="1"/>
</dbReference>
<sequence>MAEVSSSYLNLLDPDSGLEPVDDPHQTLSQGSISYWSHHHFDHIYSSDPQFPPPSDNYSPRESTIRIRDLVEEEDEDVLDIDSIRNTADLFGHRENQVNFVMDLFHQRVEQSQVMGEQLQDSDFRVVEGELDVGIDGLDLDLGLGLGFGFEVEKHESRGFTSRNCGFAADDDDEDEDGDDDDFFVGRRVSRSQFGEVRSMVSTVEPFENCVRVVGFGSDSDEDENDLVLGIDLHSENDDCCYGELDCIHEVEVEGDRDNDISMSIPNLCWDSLQLEDHREANEDFEWEEVDGRVDEREVLSMFIDDAVEEDERSVSVSISPAVGDIEEVGGVRVGGLEGLEWEVLLSANNLETNMGLDSDAEPYFGDHEDYIYTADAEYEMLFGQFADYDIMGKPPASKSVVRNLPSLVMTQEDVEKKNSLCAVCKDDIGVGEKAKHLPCAHRYHGECIVPWLGIRNTCPVCRYELPTDDAEYERRRAQRAGRGA</sequence>
<keyword evidence="3" id="KW-0808">Transferase</keyword>
<keyword evidence="7" id="KW-0862">Zinc</keyword>
<evidence type="ECO:0000256" key="4">
    <source>
        <dbReference type="ARBA" id="ARBA00022723"/>
    </source>
</evidence>
<dbReference type="GO" id="GO:0005737">
    <property type="term" value="C:cytoplasm"/>
    <property type="evidence" value="ECO:0007669"/>
    <property type="project" value="TreeGrafter"/>
</dbReference>
<name>A0A2N9ESK1_FAGSY</name>
<proteinExistence type="predicted"/>
<keyword evidence="6" id="KW-0833">Ubl conjugation pathway</keyword>
<dbReference type="GO" id="GO:0016567">
    <property type="term" value="P:protein ubiquitination"/>
    <property type="evidence" value="ECO:0007669"/>
    <property type="project" value="TreeGrafter"/>
</dbReference>
<keyword evidence="5 8" id="KW-0863">Zinc-finger</keyword>
<evidence type="ECO:0000256" key="8">
    <source>
        <dbReference type="PROSITE-ProRule" id="PRU00175"/>
    </source>
</evidence>
<protein>
    <recommendedName>
        <fullName evidence="2">RING-type E3 ubiquitin transferase</fullName>
        <ecNumber evidence="2">2.3.2.27</ecNumber>
    </recommendedName>
</protein>
<dbReference type="PANTHER" id="PTHR15710">
    <property type="entry name" value="E3 UBIQUITIN-PROTEIN LIGASE PRAJA"/>
    <property type="match status" value="1"/>
</dbReference>
<dbReference type="GO" id="GO:0061630">
    <property type="term" value="F:ubiquitin protein ligase activity"/>
    <property type="evidence" value="ECO:0007669"/>
    <property type="project" value="UniProtKB-EC"/>
</dbReference>
<evidence type="ECO:0000259" key="9">
    <source>
        <dbReference type="PROSITE" id="PS50089"/>
    </source>
</evidence>
<dbReference type="FunFam" id="3.30.40.10:FF:000022">
    <property type="entry name" value="E3 ubiquitin-protein ligase RING1-like"/>
    <property type="match status" value="1"/>
</dbReference>
<dbReference type="EMBL" id="OIVN01000535">
    <property type="protein sequence ID" value="SPC81766.1"/>
    <property type="molecule type" value="Genomic_DNA"/>
</dbReference>
<dbReference type="InterPro" id="IPR013083">
    <property type="entry name" value="Znf_RING/FYVE/PHD"/>
</dbReference>
<dbReference type="EC" id="2.3.2.27" evidence="2"/>
<gene>
    <name evidence="10" type="ORF">FSB_LOCUS9648</name>
</gene>
<dbReference type="InterPro" id="IPR001841">
    <property type="entry name" value="Znf_RING"/>
</dbReference>
<evidence type="ECO:0000256" key="1">
    <source>
        <dbReference type="ARBA" id="ARBA00000900"/>
    </source>
</evidence>
<evidence type="ECO:0000313" key="10">
    <source>
        <dbReference type="EMBL" id="SPC81766.1"/>
    </source>
</evidence>
<feature type="domain" description="RING-type" evidence="9">
    <location>
        <begin position="422"/>
        <end position="463"/>
    </location>
</feature>
<keyword evidence="4" id="KW-0479">Metal-binding</keyword>
<evidence type="ECO:0000256" key="3">
    <source>
        <dbReference type="ARBA" id="ARBA00022679"/>
    </source>
</evidence>
<reference evidence="10" key="1">
    <citation type="submission" date="2018-02" db="EMBL/GenBank/DDBJ databases">
        <authorList>
            <person name="Cohen D.B."/>
            <person name="Kent A.D."/>
        </authorList>
    </citation>
    <scope>NUCLEOTIDE SEQUENCE</scope>
</reference>
<comment type="catalytic activity">
    <reaction evidence="1">
        <text>S-ubiquitinyl-[E2 ubiquitin-conjugating enzyme]-L-cysteine + [acceptor protein]-L-lysine = [E2 ubiquitin-conjugating enzyme]-L-cysteine + N(6)-ubiquitinyl-[acceptor protein]-L-lysine.</text>
        <dbReference type="EC" id="2.3.2.27"/>
    </reaction>
</comment>
<evidence type="ECO:0000256" key="7">
    <source>
        <dbReference type="ARBA" id="ARBA00022833"/>
    </source>
</evidence>
<organism evidence="10">
    <name type="scientific">Fagus sylvatica</name>
    <name type="common">Beechnut</name>
    <dbReference type="NCBI Taxonomy" id="28930"/>
    <lineage>
        <taxon>Eukaryota</taxon>
        <taxon>Viridiplantae</taxon>
        <taxon>Streptophyta</taxon>
        <taxon>Embryophyta</taxon>
        <taxon>Tracheophyta</taxon>
        <taxon>Spermatophyta</taxon>
        <taxon>Magnoliopsida</taxon>
        <taxon>eudicotyledons</taxon>
        <taxon>Gunneridae</taxon>
        <taxon>Pentapetalae</taxon>
        <taxon>rosids</taxon>
        <taxon>fabids</taxon>
        <taxon>Fagales</taxon>
        <taxon>Fagaceae</taxon>
        <taxon>Fagus</taxon>
    </lineage>
</organism>
<dbReference type="Pfam" id="PF13639">
    <property type="entry name" value="zf-RING_2"/>
    <property type="match status" value="1"/>
</dbReference>
<accession>A0A2N9ESK1</accession>
<dbReference type="SUPFAM" id="SSF57850">
    <property type="entry name" value="RING/U-box"/>
    <property type="match status" value="1"/>
</dbReference>
<evidence type="ECO:0000256" key="5">
    <source>
        <dbReference type="ARBA" id="ARBA00022771"/>
    </source>
</evidence>